<dbReference type="PANTHER" id="PTHR23070">
    <property type="entry name" value="BCS1 AAA-TYPE ATPASE"/>
    <property type="match status" value="1"/>
</dbReference>
<accession>A0A6V7NIM1</accession>
<proteinExistence type="inferred from homology"/>
<keyword evidence="3" id="KW-0547">Nucleotide-binding</keyword>
<comment type="cofactor">
    <cofactor evidence="1">
        <name>Mg(2+)</name>
        <dbReference type="ChEBI" id="CHEBI:18420"/>
    </cofactor>
</comment>
<dbReference type="Gene3D" id="6.10.280.40">
    <property type="match status" value="1"/>
</dbReference>
<reference evidence="9" key="1">
    <citation type="submission" date="2020-07" db="EMBL/GenBank/DDBJ databases">
        <authorList>
            <person name="Lin J."/>
        </authorList>
    </citation>
    <scope>NUCLEOTIDE SEQUENCE</scope>
</reference>
<dbReference type="InterPro" id="IPR003960">
    <property type="entry name" value="ATPase_AAA_CS"/>
</dbReference>
<dbReference type="Gene3D" id="3.40.50.300">
    <property type="entry name" value="P-loop containing nucleotide triphosphate hydrolases"/>
    <property type="match status" value="1"/>
</dbReference>
<organism evidence="9">
    <name type="scientific">Ananas comosus var. bracteatus</name>
    <name type="common">red pineapple</name>
    <dbReference type="NCBI Taxonomy" id="296719"/>
    <lineage>
        <taxon>Eukaryota</taxon>
        <taxon>Viridiplantae</taxon>
        <taxon>Streptophyta</taxon>
        <taxon>Embryophyta</taxon>
        <taxon>Tracheophyta</taxon>
        <taxon>Spermatophyta</taxon>
        <taxon>Magnoliopsida</taxon>
        <taxon>Liliopsida</taxon>
        <taxon>Poales</taxon>
        <taxon>Bromeliaceae</taxon>
        <taxon>Bromelioideae</taxon>
        <taxon>Ananas</taxon>
    </lineage>
</organism>
<keyword evidence="5" id="KW-1133">Transmembrane helix</keyword>
<keyword evidence="2" id="KW-0460">Magnesium</keyword>
<feature type="region of interest" description="Disordered" evidence="4">
    <location>
        <begin position="441"/>
        <end position="463"/>
    </location>
</feature>
<feature type="domain" description="AAA-type ATPase N-terminal" evidence="7">
    <location>
        <begin position="26"/>
        <end position="119"/>
    </location>
</feature>
<dbReference type="SUPFAM" id="SSF52540">
    <property type="entry name" value="P-loop containing nucleoside triphosphate hydrolases"/>
    <property type="match status" value="1"/>
</dbReference>
<dbReference type="GO" id="GO:0016887">
    <property type="term" value="F:ATP hydrolysis activity"/>
    <property type="evidence" value="ECO:0007669"/>
    <property type="project" value="InterPro"/>
</dbReference>
<keyword evidence="5" id="KW-0812">Transmembrane</keyword>
<dbReference type="InterPro" id="IPR027417">
    <property type="entry name" value="P-loop_NTPase"/>
</dbReference>
<dbReference type="InterPro" id="IPR003959">
    <property type="entry name" value="ATPase_AAA_core"/>
</dbReference>
<dbReference type="EMBL" id="LR862139">
    <property type="protein sequence ID" value="CAD1818358.1"/>
    <property type="molecule type" value="Genomic_DNA"/>
</dbReference>
<sequence length="463" mass="53133">MVENWAWLGSSLASLMILLPMLKMYFPHHLQFYFAWYSRKLLAFFDPYLHFTIPEFVGERMKRSEAFGAVEAYLSASCSQRARNFRAEIGKDSDRLLLSMGDNEELTDDFQGARVWWSSRSHPVEPSRSPWFQTQQTERRYYHLSFHKRHRGLVIDSYLSHVLREGRAVTVSNRQRKLFTNIESSHWDFGFKRSPWSHVPFEHPKGLLRQDREGVEARVPAVRAPGTGKSTMIAAMANFLDYDIYDLELTAVKSNTELRKLFIETTGKSIIVIEDIDCSLDLTGDRKVKKKKSADDKETEDKKNAPTPPLPPGMEDREKNKVTLSGLLNFIDGLWSACGGERILVFTTNHVEKLDPALIRRGRMDKHIEMPYCCFEAFKVLAKNYTDVEEHDIFGQIKELLEEVKITPADVAESLMQKSEDEGVVERLENLVRVLKSAKEETEKGVANGSGSGEEEEEIVEDN</sequence>
<protein>
    <recommendedName>
        <fullName evidence="10">AAA+ ATPase domain-containing protein</fullName>
    </recommendedName>
</protein>
<dbReference type="AlphaFoldDB" id="A0A6V7NIM1"/>
<evidence type="ECO:0000256" key="2">
    <source>
        <dbReference type="ARBA" id="ARBA00022842"/>
    </source>
</evidence>
<gene>
    <name evidence="9" type="ORF">CB5_LOCUS1569</name>
</gene>
<name>A0A6V7NIM1_ANACO</name>
<dbReference type="Pfam" id="PF14363">
    <property type="entry name" value="AAA_assoc"/>
    <property type="match status" value="1"/>
</dbReference>
<evidence type="ECO:0000259" key="8">
    <source>
        <dbReference type="Pfam" id="PF25568"/>
    </source>
</evidence>
<keyword evidence="3" id="KW-0067">ATP-binding</keyword>
<dbReference type="InterPro" id="IPR025753">
    <property type="entry name" value="AAA_N_dom"/>
</dbReference>
<dbReference type="GO" id="GO:0005524">
    <property type="term" value="F:ATP binding"/>
    <property type="evidence" value="ECO:0007669"/>
    <property type="project" value="UniProtKB-KW"/>
</dbReference>
<keyword evidence="5" id="KW-0472">Membrane</keyword>
<feature type="compositionally biased region" description="Acidic residues" evidence="4">
    <location>
        <begin position="453"/>
        <end position="463"/>
    </location>
</feature>
<feature type="region of interest" description="Disordered" evidence="4">
    <location>
        <begin position="289"/>
        <end position="317"/>
    </location>
</feature>
<feature type="domain" description="ATPase AAA-type core" evidence="6">
    <location>
        <begin position="316"/>
        <end position="372"/>
    </location>
</feature>
<dbReference type="Pfam" id="PF25568">
    <property type="entry name" value="AAA_lid_At3g28540"/>
    <property type="match status" value="1"/>
</dbReference>
<dbReference type="InterPro" id="IPR050747">
    <property type="entry name" value="Mitochondrial_chaperone_BCS1"/>
</dbReference>
<feature type="transmembrane region" description="Helical" evidence="5">
    <location>
        <begin position="6"/>
        <end position="26"/>
    </location>
</feature>
<comment type="similarity">
    <text evidence="3">Belongs to the AAA ATPase family.</text>
</comment>
<evidence type="ECO:0000259" key="7">
    <source>
        <dbReference type="Pfam" id="PF14363"/>
    </source>
</evidence>
<feature type="domain" description="AAA+ ATPase At3g28540-like C-terminal" evidence="8">
    <location>
        <begin position="373"/>
        <end position="444"/>
    </location>
</feature>
<evidence type="ECO:0000256" key="3">
    <source>
        <dbReference type="RuleBase" id="RU003651"/>
    </source>
</evidence>
<evidence type="ECO:0000313" key="9">
    <source>
        <dbReference type="EMBL" id="CAD1818358.1"/>
    </source>
</evidence>
<evidence type="ECO:0000256" key="4">
    <source>
        <dbReference type="SAM" id="MobiDB-lite"/>
    </source>
</evidence>
<evidence type="ECO:0000256" key="1">
    <source>
        <dbReference type="ARBA" id="ARBA00001946"/>
    </source>
</evidence>
<feature type="compositionally biased region" description="Basic and acidic residues" evidence="4">
    <location>
        <begin position="293"/>
        <end position="304"/>
    </location>
</feature>
<evidence type="ECO:0008006" key="10">
    <source>
        <dbReference type="Google" id="ProtNLM"/>
    </source>
</evidence>
<dbReference type="InterPro" id="IPR058017">
    <property type="entry name" value="At3g28540-like_C"/>
</dbReference>
<dbReference type="PROSITE" id="PS00674">
    <property type="entry name" value="AAA"/>
    <property type="match status" value="1"/>
</dbReference>
<evidence type="ECO:0000256" key="5">
    <source>
        <dbReference type="SAM" id="Phobius"/>
    </source>
</evidence>
<feature type="domain" description="ATPase AAA-type core" evidence="6">
    <location>
        <begin position="225"/>
        <end position="281"/>
    </location>
</feature>
<dbReference type="Pfam" id="PF00004">
    <property type="entry name" value="AAA"/>
    <property type="match status" value="2"/>
</dbReference>
<evidence type="ECO:0000259" key="6">
    <source>
        <dbReference type="Pfam" id="PF00004"/>
    </source>
</evidence>